<evidence type="ECO:0000256" key="2">
    <source>
        <dbReference type="ARBA" id="ARBA00023186"/>
    </source>
</evidence>
<name>A0A8T2TPS2_CERRI</name>
<evidence type="ECO:0000256" key="1">
    <source>
        <dbReference type="ARBA" id="ARBA00019186"/>
    </source>
</evidence>
<accession>A0A8T2TPS2</accession>
<keyword evidence="6" id="KW-1185">Reference proteome</keyword>
<dbReference type="Proteomes" id="UP000825935">
    <property type="component" value="Chromosome 11"/>
</dbReference>
<keyword evidence="2 4" id="KW-0143">Chaperone</keyword>
<dbReference type="InterPro" id="IPR038389">
    <property type="entry name" value="PSMG2_sf"/>
</dbReference>
<dbReference type="InterPro" id="IPR016562">
    <property type="entry name" value="Proteasome_assmbl_chp_2_euk"/>
</dbReference>
<dbReference type="Pfam" id="PF09754">
    <property type="entry name" value="PAC2"/>
    <property type="match status" value="1"/>
</dbReference>
<proteinExistence type="inferred from homology"/>
<comment type="caution">
    <text evidence="5">The sequence shown here is derived from an EMBL/GenBank/DDBJ whole genome shotgun (WGS) entry which is preliminary data.</text>
</comment>
<dbReference type="SUPFAM" id="SSF159659">
    <property type="entry name" value="Cgl1923-like"/>
    <property type="match status" value="1"/>
</dbReference>
<dbReference type="OrthoDB" id="10260712at2759"/>
<dbReference type="EMBL" id="CM035416">
    <property type="protein sequence ID" value="KAH7425519.1"/>
    <property type="molecule type" value="Genomic_DNA"/>
</dbReference>
<dbReference type="GO" id="GO:0005829">
    <property type="term" value="C:cytosol"/>
    <property type="evidence" value="ECO:0007669"/>
    <property type="project" value="TreeGrafter"/>
</dbReference>
<dbReference type="InterPro" id="IPR019151">
    <property type="entry name" value="Proteasome_assmbl_chaperone_2"/>
</dbReference>
<dbReference type="PANTHER" id="PTHR12970:SF1">
    <property type="entry name" value="PROTEASOME ASSEMBLY CHAPERONE 2"/>
    <property type="match status" value="1"/>
</dbReference>
<gene>
    <name evidence="5" type="ORF">KP509_11G058700</name>
</gene>
<dbReference type="GO" id="GO:0043248">
    <property type="term" value="P:proteasome assembly"/>
    <property type="evidence" value="ECO:0007669"/>
    <property type="project" value="TreeGrafter"/>
</dbReference>
<protein>
    <recommendedName>
        <fullName evidence="1 4">Proteasome assembly chaperone 2</fullName>
    </recommendedName>
</protein>
<dbReference type="OMA" id="WKEHTGE"/>
<reference evidence="5" key="1">
    <citation type="submission" date="2021-08" db="EMBL/GenBank/DDBJ databases">
        <title>WGS assembly of Ceratopteris richardii.</title>
        <authorList>
            <person name="Marchant D.B."/>
            <person name="Chen G."/>
            <person name="Jenkins J."/>
            <person name="Shu S."/>
            <person name="Leebens-Mack J."/>
            <person name="Grimwood J."/>
            <person name="Schmutz J."/>
            <person name="Soltis P."/>
            <person name="Soltis D."/>
            <person name="Chen Z.-H."/>
        </authorList>
    </citation>
    <scope>NUCLEOTIDE SEQUENCE</scope>
    <source>
        <strain evidence="5">Whitten #5841</strain>
        <tissue evidence="5">Leaf</tissue>
    </source>
</reference>
<dbReference type="PIRSF" id="PIRSF010044">
    <property type="entry name" value="UCP010044"/>
    <property type="match status" value="1"/>
</dbReference>
<evidence type="ECO:0000256" key="3">
    <source>
        <dbReference type="ARBA" id="ARBA00025745"/>
    </source>
</evidence>
<organism evidence="5 6">
    <name type="scientific">Ceratopteris richardii</name>
    <name type="common">Triangle waterfern</name>
    <dbReference type="NCBI Taxonomy" id="49495"/>
    <lineage>
        <taxon>Eukaryota</taxon>
        <taxon>Viridiplantae</taxon>
        <taxon>Streptophyta</taxon>
        <taxon>Embryophyta</taxon>
        <taxon>Tracheophyta</taxon>
        <taxon>Polypodiopsida</taxon>
        <taxon>Polypodiidae</taxon>
        <taxon>Polypodiales</taxon>
        <taxon>Pteridineae</taxon>
        <taxon>Pteridaceae</taxon>
        <taxon>Parkerioideae</taxon>
        <taxon>Ceratopteris</taxon>
    </lineage>
</organism>
<comment type="similarity">
    <text evidence="3 4">Belongs to the PSMG2 family.</text>
</comment>
<dbReference type="PANTHER" id="PTHR12970">
    <property type="entry name" value="PROTEASOME ASSEMBLY CHAPERONE 2"/>
    <property type="match status" value="1"/>
</dbReference>
<dbReference type="EMBL" id="CM035416">
    <property type="protein sequence ID" value="KAH7425521.1"/>
    <property type="molecule type" value="Genomic_DNA"/>
</dbReference>
<comment type="function">
    <text evidence="4">Chaperone protein which promotes assembly of the 20S proteasome as part of a heterodimer with PSMG1.</text>
</comment>
<dbReference type="AlphaFoldDB" id="A0A8T2TPS2"/>
<dbReference type="EMBL" id="CM035416">
    <property type="protein sequence ID" value="KAH7425520.1"/>
    <property type="molecule type" value="Genomic_DNA"/>
</dbReference>
<dbReference type="GO" id="GO:0005634">
    <property type="term" value="C:nucleus"/>
    <property type="evidence" value="ECO:0007669"/>
    <property type="project" value="TreeGrafter"/>
</dbReference>
<evidence type="ECO:0000256" key="4">
    <source>
        <dbReference type="PIRNR" id="PIRNR010044"/>
    </source>
</evidence>
<dbReference type="EMBL" id="CM035416">
    <property type="protein sequence ID" value="KAH7425518.1"/>
    <property type="molecule type" value="Genomic_DNA"/>
</dbReference>
<evidence type="ECO:0000313" key="5">
    <source>
        <dbReference type="EMBL" id="KAH7425521.1"/>
    </source>
</evidence>
<comment type="subunit">
    <text evidence="4">Forms a heterodimer with PSMG1.</text>
</comment>
<sequence>MEFIQREQALTKPKYLIMPALSIGNVGQLVVDLLISSSVAHKVGYLDSECILPCIGNDPYNEFSRGELAVALEVYEEPANDLRIVQQRAPVIKGTMLNFAKDFSAWVKNSSTDEVIILSGVDSGKRPMQDIGRSPIRYISTANLDGTDQRCEALGWKKLEDYEPSNNSWKLLESQCLENANGGLINSAMQINDEMYYPNLPFSSLFSCCKVRGLRAVCILLFCSEGDNIQDAVLLGDSLQSFLSLDKGMGADCGSKSWTIPYSWRSVYGPPPEPTIFY</sequence>
<dbReference type="Gene3D" id="3.40.50.10900">
    <property type="entry name" value="PAC-like subunit"/>
    <property type="match status" value="2"/>
</dbReference>
<evidence type="ECO:0000313" key="6">
    <source>
        <dbReference type="Proteomes" id="UP000825935"/>
    </source>
</evidence>